<evidence type="ECO:0000256" key="3">
    <source>
        <dbReference type="ARBA" id="ARBA00022679"/>
    </source>
</evidence>
<dbReference type="EMBL" id="KZ805308">
    <property type="protein sequence ID" value="PVI06479.1"/>
    <property type="molecule type" value="Genomic_DNA"/>
</dbReference>
<dbReference type="UniPathway" id="UPA00538">
    <property type="reaction ID" value="UER00593"/>
</dbReference>
<dbReference type="PANTHER" id="PTHR10949">
    <property type="entry name" value="LIPOYL SYNTHASE"/>
    <property type="match status" value="1"/>
</dbReference>
<dbReference type="SFLD" id="SFLDS00029">
    <property type="entry name" value="Radical_SAM"/>
    <property type="match status" value="1"/>
</dbReference>
<evidence type="ECO:0000259" key="12">
    <source>
        <dbReference type="PROSITE" id="PS51918"/>
    </source>
</evidence>
<dbReference type="SFLD" id="SFLDG01058">
    <property type="entry name" value="lipoyl_synthase_like"/>
    <property type="match status" value="1"/>
</dbReference>
<dbReference type="SUPFAM" id="SSF102114">
    <property type="entry name" value="Radical SAM enzymes"/>
    <property type="match status" value="1"/>
</dbReference>
<dbReference type="CDD" id="cd01335">
    <property type="entry name" value="Radical_SAM"/>
    <property type="match status" value="1"/>
</dbReference>
<feature type="binding site" evidence="10">
    <location>
        <position position="167"/>
    </location>
    <ligand>
        <name>[4Fe-4S] cluster</name>
        <dbReference type="ChEBI" id="CHEBI:49883"/>
        <label>2</label>
        <note>4Fe-4S-S-AdoMet</note>
    </ligand>
</feature>
<dbReference type="FunFam" id="3.20.20.70:FF:000036">
    <property type="entry name" value="Lipoyl synthase, mitochondrial"/>
    <property type="match status" value="1"/>
</dbReference>
<keyword evidence="3 10" id="KW-0808">Transferase</keyword>
<comment type="catalytic activity">
    <reaction evidence="9 10">
        <text>[[Fe-S] cluster scaffold protein carrying a second [4Fe-4S](2+) cluster] + N(6)-octanoyl-L-lysyl-[protein] + 2 oxidized [2Fe-2S]-[ferredoxin] + 2 S-adenosyl-L-methionine + 4 H(+) = [[Fe-S] cluster scaffold protein] + N(6)-[(R)-dihydrolipoyl]-L-lysyl-[protein] + 4 Fe(3+) + 2 hydrogen sulfide + 2 5'-deoxyadenosine + 2 L-methionine + 2 reduced [2Fe-2S]-[ferredoxin]</text>
        <dbReference type="Rhea" id="RHEA:16585"/>
        <dbReference type="Rhea" id="RHEA-COMP:9928"/>
        <dbReference type="Rhea" id="RHEA-COMP:10000"/>
        <dbReference type="Rhea" id="RHEA-COMP:10001"/>
        <dbReference type="Rhea" id="RHEA-COMP:10475"/>
        <dbReference type="Rhea" id="RHEA-COMP:14568"/>
        <dbReference type="Rhea" id="RHEA-COMP:14569"/>
        <dbReference type="ChEBI" id="CHEBI:15378"/>
        <dbReference type="ChEBI" id="CHEBI:17319"/>
        <dbReference type="ChEBI" id="CHEBI:29034"/>
        <dbReference type="ChEBI" id="CHEBI:29919"/>
        <dbReference type="ChEBI" id="CHEBI:33722"/>
        <dbReference type="ChEBI" id="CHEBI:33737"/>
        <dbReference type="ChEBI" id="CHEBI:33738"/>
        <dbReference type="ChEBI" id="CHEBI:57844"/>
        <dbReference type="ChEBI" id="CHEBI:59789"/>
        <dbReference type="ChEBI" id="CHEBI:78809"/>
        <dbReference type="ChEBI" id="CHEBI:83100"/>
        <dbReference type="EC" id="2.8.1.8"/>
    </reaction>
</comment>
<comment type="cofactor">
    <cofactor evidence="10">
        <name>[4Fe-4S] cluster</name>
        <dbReference type="ChEBI" id="CHEBI:49883"/>
    </cofactor>
    <text evidence="10">Binds 2 [4Fe-4S] clusters per subunit. One cluster is coordinated with 3 cysteines and an exchangeable S-adenosyl-L-methionine.</text>
</comment>
<dbReference type="STRING" id="97972.A0A2V1E8R6"/>
<feature type="binding site" evidence="10">
    <location>
        <position position="163"/>
    </location>
    <ligand>
        <name>[4Fe-4S] cluster</name>
        <dbReference type="ChEBI" id="CHEBI:49883"/>
        <label>2</label>
        <note>4Fe-4S-S-AdoMet</note>
    </ligand>
</feature>
<accession>A0A2V1E8R6</accession>
<evidence type="ECO:0000256" key="7">
    <source>
        <dbReference type="ARBA" id="ARBA00023014"/>
    </source>
</evidence>
<dbReference type="GO" id="GO:0005739">
    <property type="term" value="C:mitochondrion"/>
    <property type="evidence" value="ECO:0007669"/>
    <property type="project" value="UniProtKB-SubCell"/>
</dbReference>
<keyword evidence="2 10" id="KW-0004">4Fe-4S</keyword>
<reference evidence="13 14" key="1">
    <citation type="journal article" date="2018" name="Sci. Rep.">
        <title>Comparative genomics provides insights into the lifestyle and reveals functional heterogeneity of dark septate endophytic fungi.</title>
        <authorList>
            <person name="Knapp D.G."/>
            <person name="Nemeth J.B."/>
            <person name="Barry K."/>
            <person name="Hainaut M."/>
            <person name="Henrissat B."/>
            <person name="Johnson J."/>
            <person name="Kuo A."/>
            <person name="Lim J.H.P."/>
            <person name="Lipzen A."/>
            <person name="Nolan M."/>
            <person name="Ohm R.A."/>
            <person name="Tamas L."/>
            <person name="Grigoriev I.V."/>
            <person name="Spatafora J.W."/>
            <person name="Nagy L.G."/>
            <person name="Kovacs G.M."/>
        </authorList>
    </citation>
    <scope>NUCLEOTIDE SEQUENCE [LARGE SCALE GENOMIC DNA]</scope>
    <source>
        <strain evidence="13 14">DSE2036</strain>
    </source>
</reference>
<evidence type="ECO:0000256" key="4">
    <source>
        <dbReference type="ARBA" id="ARBA00022691"/>
    </source>
</evidence>
<feature type="compositionally biased region" description="Low complexity" evidence="11">
    <location>
        <begin position="34"/>
        <end position="52"/>
    </location>
</feature>
<feature type="binding site" evidence="10">
    <location>
        <position position="378"/>
    </location>
    <ligand>
        <name>[4Fe-4S] cluster</name>
        <dbReference type="ChEBI" id="CHEBI:49883"/>
        <label>1</label>
    </ligand>
</feature>
<comment type="subcellular location">
    <subcellularLocation>
        <location evidence="1 10">Mitochondrion</location>
    </subcellularLocation>
</comment>
<proteinExistence type="inferred from homology"/>
<evidence type="ECO:0000256" key="1">
    <source>
        <dbReference type="ARBA" id="ARBA00004173"/>
    </source>
</evidence>
<keyword evidence="5 10" id="KW-0479">Metal-binding</keyword>
<evidence type="ECO:0000256" key="5">
    <source>
        <dbReference type="ARBA" id="ARBA00022723"/>
    </source>
</evidence>
<dbReference type="HAMAP" id="MF_00206">
    <property type="entry name" value="Lipoyl_synth"/>
    <property type="match status" value="1"/>
</dbReference>
<feature type="binding site" evidence="10">
    <location>
        <position position="132"/>
    </location>
    <ligand>
        <name>[4Fe-4S] cluster</name>
        <dbReference type="ChEBI" id="CHEBI:49883"/>
        <label>1</label>
    </ligand>
</feature>
<keyword evidence="7 10" id="KW-0411">Iron-sulfur</keyword>
<dbReference type="AlphaFoldDB" id="A0A2V1E8R6"/>
<sequence>MAAPLSRSRCLLSSSTTLKGAASRTVSRPRTFATTIDSSSQQQSSTSQNPTSRAPTTFRDKLNAGPSFADFVSSPETPPSPYELKTATVGPEGRKKTITRLPEWLKTPIPSGNANYKKIKNDLRGLNLHTVCEEARCPNINDCWGGSSKSAATATIMLMGDTCTRGCRFCAVKTSRTPPPLDVHEPENTAEALKRWGLGYVVLTAVDRDDLSDGGARHWAETVIKIKQKAPQMLVETLTGDFFGDMEMVKLVAASGMDVFAHNIETVEALTPHVRDRRATFRTSLEVLRVAKETQPDLITKTSIMLGLGETEEQIWDALKELRKNNVDVVTFGQYMRPTRRHMAVTEYITPDKFEQWRQRALDMGFLYCASGPLVRSSYKAGEAFIENVLKKRAAKRNEMVGAQAVEGDTKTA</sequence>
<dbReference type="InterPro" id="IPR003698">
    <property type="entry name" value="Lipoyl_synth"/>
</dbReference>
<protein>
    <recommendedName>
        <fullName evidence="10">Lipoyl synthase, mitochondrial</fullName>
        <ecNumber evidence="10">2.8.1.8</ecNumber>
    </recommendedName>
    <alternativeName>
        <fullName evidence="10">Lipoate synthase</fullName>
        <shortName evidence="10">LS</shortName>
        <shortName evidence="10">Lip-syn</shortName>
    </alternativeName>
    <alternativeName>
        <fullName evidence="10">Lipoic acid synthase</fullName>
    </alternativeName>
</protein>
<dbReference type="PANTHER" id="PTHR10949:SF0">
    <property type="entry name" value="LIPOYL SYNTHASE, MITOCHONDRIAL"/>
    <property type="match status" value="1"/>
</dbReference>
<dbReference type="InterPro" id="IPR007197">
    <property type="entry name" value="rSAM"/>
</dbReference>
<feature type="binding site" evidence="10">
    <location>
        <position position="137"/>
    </location>
    <ligand>
        <name>[4Fe-4S] cluster</name>
        <dbReference type="ChEBI" id="CHEBI:49883"/>
        <label>1</label>
    </ligand>
</feature>
<dbReference type="Pfam" id="PF16881">
    <property type="entry name" value="LIAS_N"/>
    <property type="match status" value="1"/>
</dbReference>
<name>A0A2V1E8R6_9PLEO</name>
<comment type="similarity">
    <text evidence="10">Belongs to the radical SAM superfamily. Lipoyl synthase family.</text>
</comment>
<dbReference type="InterPro" id="IPR058240">
    <property type="entry name" value="rSAM_sf"/>
</dbReference>
<dbReference type="OrthoDB" id="3231at2759"/>
<keyword evidence="8 10" id="KW-0496">Mitochondrion</keyword>
<dbReference type="EC" id="2.8.1.8" evidence="10"/>
<evidence type="ECO:0000256" key="9">
    <source>
        <dbReference type="ARBA" id="ARBA00047326"/>
    </source>
</evidence>
<dbReference type="GO" id="GO:0051539">
    <property type="term" value="F:4 iron, 4 sulfur cluster binding"/>
    <property type="evidence" value="ECO:0007669"/>
    <property type="project" value="UniProtKB-UniRule"/>
</dbReference>
<organism evidence="13 14">
    <name type="scientific">Periconia macrospinosa</name>
    <dbReference type="NCBI Taxonomy" id="97972"/>
    <lineage>
        <taxon>Eukaryota</taxon>
        <taxon>Fungi</taxon>
        <taxon>Dikarya</taxon>
        <taxon>Ascomycota</taxon>
        <taxon>Pezizomycotina</taxon>
        <taxon>Dothideomycetes</taxon>
        <taxon>Pleosporomycetidae</taxon>
        <taxon>Pleosporales</taxon>
        <taxon>Massarineae</taxon>
        <taxon>Periconiaceae</taxon>
        <taxon>Periconia</taxon>
    </lineage>
</organism>
<feature type="compositionally biased region" description="Low complexity" evidence="11">
    <location>
        <begin position="1"/>
        <end position="18"/>
    </location>
</feature>
<dbReference type="Pfam" id="PF04055">
    <property type="entry name" value="Radical_SAM"/>
    <property type="match status" value="1"/>
</dbReference>
<gene>
    <name evidence="13" type="ORF">DM02DRAFT_609675</name>
</gene>
<dbReference type="InterPro" id="IPR013785">
    <property type="entry name" value="Aldolase_TIM"/>
</dbReference>
<dbReference type="GO" id="GO:0016992">
    <property type="term" value="F:lipoate synthase activity"/>
    <property type="evidence" value="ECO:0007669"/>
    <property type="project" value="UniProtKB-UniRule"/>
</dbReference>
<feature type="region of interest" description="Disordered" evidence="11">
    <location>
        <begin position="1"/>
        <end position="90"/>
    </location>
</feature>
<dbReference type="NCBIfam" id="NF004019">
    <property type="entry name" value="PRK05481.1"/>
    <property type="match status" value="1"/>
</dbReference>
<evidence type="ECO:0000256" key="11">
    <source>
        <dbReference type="SAM" id="MobiDB-lite"/>
    </source>
</evidence>
<dbReference type="SMART" id="SM00729">
    <property type="entry name" value="Elp3"/>
    <property type="match status" value="1"/>
</dbReference>
<evidence type="ECO:0000256" key="2">
    <source>
        <dbReference type="ARBA" id="ARBA00022485"/>
    </source>
</evidence>
<evidence type="ECO:0000313" key="13">
    <source>
        <dbReference type="EMBL" id="PVI06479.1"/>
    </source>
</evidence>
<dbReference type="GO" id="GO:0009249">
    <property type="term" value="P:protein lipoylation"/>
    <property type="evidence" value="ECO:0007669"/>
    <property type="project" value="UniProtKB-UniRule"/>
</dbReference>
<keyword evidence="14" id="KW-1185">Reference proteome</keyword>
<feature type="binding site" evidence="10">
    <location>
        <position position="143"/>
    </location>
    <ligand>
        <name>[4Fe-4S] cluster</name>
        <dbReference type="ChEBI" id="CHEBI:49883"/>
        <label>1</label>
    </ligand>
</feature>
<dbReference type="Gene3D" id="3.20.20.70">
    <property type="entry name" value="Aldolase class I"/>
    <property type="match status" value="1"/>
</dbReference>
<evidence type="ECO:0000313" key="14">
    <source>
        <dbReference type="Proteomes" id="UP000244855"/>
    </source>
</evidence>
<evidence type="ECO:0000256" key="6">
    <source>
        <dbReference type="ARBA" id="ARBA00023004"/>
    </source>
</evidence>
<dbReference type="GO" id="GO:0046872">
    <property type="term" value="F:metal ion binding"/>
    <property type="evidence" value="ECO:0007669"/>
    <property type="project" value="UniProtKB-KW"/>
</dbReference>
<comment type="pathway">
    <text evidence="10">Protein modification; protein lipoylation via endogenous pathway; protein N(6)-(lipoyl)lysine from octanoyl-[acyl-carrier-protein]: step 2/2.</text>
</comment>
<dbReference type="PROSITE" id="PS51918">
    <property type="entry name" value="RADICAL_SAM"/>
    <property type="match status" value="1"/>
</dbReference>
<keyword evidence="4 10" id="KW-0949">S-adenosyl-L-methionine</keyword>
<dbReference type="NCBIfam" id="TIGR00510">
    <property type="entry name" value="lipA"/>
    <property type="match status" value="1"/>
</dbReference>
<comment type="function">
    <text evidence="10">Catalyzes the radical-mediated insertion of two sulfur atoms into the C-6 and C-8 positions of the octanoyl moiety bound to the lipoyl domains of lipoate-dependent enzymes, thereby converting the octanoylated domains into lipoylated derivatives.</text>
</comment>
<evidence type="ECO:0000256" key="8">
    <source>
        <dbReference type="ARBA" id="ARBA00023128"/>
    </source>
</evidence>
<keyword evidence="6 10" id="KW-0408">Iron</keyword>
<dbReference type="SFLD" id="SFLDF00271">
    <property type="entry name" value="lipoyl_synthase"/>
    <property type="match status" value="1"/>
</dbReference>
<evidence type="ECO:0000256" key="10">
    <source>
        <dbReference type="HAMAP-Rule" id="MF_03123"/>
    </source>
</evidence>
<feature type="binding site" evidence="10">
    <location>
        <position position="170"/>
    </location>
    <ligand>
        <name>[4Fe-4S] cluster</name>
        <dbReference type="ChEBI" id="CHEBI:49883"/>
        <label>2</label>
        <note>4Fe-4S-S-AdoMet</note>
    </ligand>
</feature>
<dbReference type="NCBIfam" id="NF009544">
    <property type="entry name" value="PRK12928.1"/>
    <property type="match status" value="1"/>
</dbReference>
<dbReference type="InterPro" id="IPR031691">
    <property type="entry name" value="LIAS_N"/>
</dbReference>
<feature type="domain" description="Radical SAM core" evidence="12">
    <location>
        <begin position="146"/>
        <end position="367"/>
    </location>
</feature>
<dbReference type="Proteomes" id="UP000244855">
    <property type="component" value="Unassembled WGS sequence"/>
</dbReference>
<dbReference type="InterPro" id="IPR006638">
    <property type="entry name" value="Elp3/MiaA/NifB-like_rSAM"/>
</dbReference>